<gene>
    <name evidence="2" type="ORF">FIBSPDRAFT_498883</name>
</gene>
<feature type="compositionally biased region" description="Acidic residues" evidence="1">
    <location>
        <begin position="67"/>
        <end position="90"/>
    </location>
</feature>
<accession>A0A166K8S6</accession>
<name>A0A166K8S6_9AGAM</name>
<dbReference type="Proteomes" id="UP000076532">
    <property type="component" value="Unassembled WGS sequence"/>
</dbReference>
<dbReference type="AlphaFoldDB" id="A0A166K8S6"/>
<organism evidence="2 3">
    <name type="scientific">Athelia psychrophila</name>
    <dbReference type="NCBI Taxonomy" id="1759441"/>
    <lineage>
        <taxon>Eukaryota</taxon>
        <taxon>Fungi</taxon>
        <taxon>Dikarya</taxon>
        <taxon>Basidiomycota</taxon>
        <taxon>Agaricomycotina</taxon>
        <taxon>Agaricomycetes</taxon>
        <taxon>Agaricomycetidae</taxon>
        <taxon>Atheliales</taxon>
        <taxon>Atheliaceae</taxon>
        <taxon>Athelia</taxon>
    </lineage>
</organism>
<dbReference type="EMBL" id="KV417545">
    <property type="protein sequence ID" value="KZP21649.1"/>
    <property type="molecule type" value="Genomic_DNA"/>
</dbReference>
<keyword evidence="3" id="KW-1185">Reference proteome</keyword>
<evidence type="ECO:0000313" key="3">
    <source>
        <dbReference type="Proteomes" id="UP000076532"/>
    </source>
</evidence>
<proteinExistence type="predicted"/>
<dbReference type="OrthoDB" id="2107166at2759"/>
<feature type="region of interest" description="Disordered" evidence="1">
    <location>
        <begin position="58"/>
        <end position="146"/>
    </location>
</feature>
<feature type="compositionally biased region" description="Basic and acidic residues" evidence="1">
    <location>
        <begin position="91"/>
        <end position="102"/>
    </location>
</feature>
<reference evidence="2 3" key="1">
    <citation type="journal article" date="2016" name="Mol. Biol. Evol.">
        <title>Comparative Genomics of Early-Diverging Mushroom-Forming Fungi Provides Insights into the Origins of Lignocellulose Decay Capabilities.</title>
        <authorList>
            <person name="Nagy L.G."/>
            <person name="Riley R."/>
            <person name="Tritt A."/>
            <person name="Adam C."/>
            <person name="Daum C."/>
            <person name="Floudas D."/>
            <person name="Sun H."/>
            <person name="Yadav J.S."/>
            <person name="Pangilinan J."/>
            <person name="Larsson K.H."/>
            <person name="Matsuura K."/>
            <person name="Barry K."/>
            <person name="Labutti K."/>
            <person name="Kuo R."/>
            <person name="Ohm R.A."/>
            <person name="Bhattacharya S.S."/>
            <person name="Shirouzu T."/>
            <person name="Yoshinaga Y."/>
            <person name="Martin F.M."/>
            <person name="Grigoriev I.V."/>
            <person name="Hibbett D.S."/>
        </authorList>
    </citation>
    <scope>NUCLEOTIDE SEQUENCE [LARGE SCALE GENOMIC DNA]</scope>
    <source>
        <strain evidence="2 3">CBS 109695</strain>
    </source>
</reference>
<protein>
    <submittedName>
        <fullName evidence="2">Uncharacterized protein</fullName>
    </submittedName>
</protein>
<sequence length="146" mass="16495">MGRWTQYEEDAHRLPEGVIRTGYDADTQTYFFSDKTTGLHYQSGPRQSYGTLELVDDSSTLHMFAPPDEDDSSQSEDLEDADSLQSEDPEDSSKSPSKENRKVKLTHGQSMDAGTLENPPKTERSSRRARSVSHGQRLVTVHTQRF</sequence>
<evidence type="ECO:0000313" key="2">
    <source>
        <dbReference type="EMBL" id="KZP21649.1"/>
    </source>
</evidence>
<evidence type="ECO:0000256" key="1">
    <source>
        <dbReference type="SAM" id="MobiDB-lite"/>
    </source>
</evidence>